<evidence type="ECO:0000313" key="1">
    <source>
        <dbReference type="EMBL" id="KAJ1218130.1"/>
    </source>
</evidence>
<evidence type="ECO:0000313" key="2">
    <source>
        <dbReference type="Proteomes" id="UP001066276"/>
    </source>
</evidence>
<protein>
    <submittedName>
        <fullName evidence="1">Uncharacterized protein</fullName>
    </submittedName>
</protein>
<organism evidence="1 2">
    <name type="scientific">Pleurodeles waltl</name>
    <name type="common">Iberian ribbed newt</name>
    <dbReference type="NCBI Taxonomy" id="8319"/>
    <lineage>
        <taxon>Eukaryota</taxon>
        <taxon>Metazoa</taxon>
        <taxon>Chordata</taxon>
        <taxon>Craniata</taxon>
        <taxon>Vertebrata</taxon>
        <taxon>Euteleostomi</taxon>
        <taxon>Amphibia</taxon>
        <taxon>Batrachia</taxon>
        <taxon>Caudata</taxon>
        <taxon>Salamandroidea</taxon>
        <taxon>Salamandridae</taxon>
        <taxon>Pleurodelinae</taxon>
        <taxon>Pleurodeles</taxon>
    </lineage>
</organism>
<sequence length="124" mass="13835">MPNGKSSGKTSGKPARQLIFSEALQHLRQVTSAPDPQVADRPTFVVETEQDNTMERILQKITAVGRRLEGIDSTISTLATEAKFLRSDIASFQSRMTGLEQRITDVEDHLNTVPDREQELLPFP</sequence>
<comment type="caution">
    <text evidence="1">The sequence shown here is derived from an EMBL/GenBank/DDBJ whole genome shotgun (WGS) entry which is preliminary data.</text>
</comment>
<dbReference type="EMBL" id="JANPWB010000001">
    <property type="protein sequence ID" value="KAJ1218130.1"/>
    <property type="molecule type" value="Genomic_DNA"/>
</dbReference>
<name>A0AAV7X1H6_PLEWA</name>
<dbReference type="Gene3D" id="1.20.5.340">
    <property type="match status" value="1"/>
</dbReference>
<dbReference type="AlphaFoldDB" id="A0AAV7X1H6"/>
<gene>
    <name evidence="1" type="ORF">NDU88_005713</name>
</gene>
<accession>A0AAV7X1H6</accession>
<dbReference type="Proteomes" id="UP001066276">
    <property type="component" value="Chromosome 1_1"/>
</dbReference>
<reference evidence="1" key="1">
    <citation type="journal article" date="2022" name="bioRxiv">
        <title>Sequencing and chromosome-scale assembly of the giantPleurodeles waltlgenome.</title>
        <authorList>
            <person name="Brown T."/>
            <person name="Elewa A."/>
            <person name="Iarovenko S."/>
            <person name="Subramanian E."/>
            <person name="Araus A.J."/>
            <person name="Petzold A."/>
            <person name="Susuki M."/>
            <person name="Suzuki K.-i.T."/>
            <person name="Hayashi T."/>
            <person name="Toyoda A."/>
            <person name="Oliveira C."/>
            <person name="Osipova E."/>
            <person name="Leigh N.D."/>
            <person name="Simon A."/>
            <person name="Yun M.H."/>
        </authorList>
    </citation>
    <scope>NUCLEOTIDE SEQUENCE</scope>
    <source>
        <strain evidence="1">20211129_DDA</strain>
        <tissue evidence="1">Liver</tissue>
    </source>
</reference>
<proteinExistence type="predicted"/>
<keyword evidence="2" id="KW-1185">Reference proteome</keyword>